<dbReference type="EMBL" id="JBHTHM010001850">
    <property type="protein sequence ID" value="MFD0787217.1"/>
    <property type="molecule type" value="Genomic_DNA"/>
</dbReference>
<dbReference type="Proteomes" id="UP001597053">
    <property type="component" value="Unassembled WGS sequence"/>
</dbReference>
<name>A0ABW3A8K0_9ACTN</name>
<feature type="non-terminal residue" evidence="1">
    <location>
        <position position="1"/>
    </location>
</feature>
<evidence type="ECO:0000313" key="1">
    <source>
        <dbReference type="EMBL" id="MFD0787217.1"/>
    </source>
</evidence>
<reference evidence="2" key="1">
    <citation type="journal article" date="2019" name="Int. J. Syst. Evol. Microbiol.">
        <title>The Global Catalogue of Microorganisms (GCM) 10K type strain sequencing project: providing services to taxonomists for standard genome sequencing and annotation.</title>
        <authorList>
            <consortium name="The Broad Institute Genomics Platform"/>
            <consortium name="The Broad Institute Genome Sequencing Center for Infectious Disease"/>
            <person name="Wu L."/>
            <person name="Ma J."/>
        </authorList>
    </citation>
    <scope>NUCLEOTIDE SEQUENCE [LARGE SCALE GENOMIC DNA]</scope>
    <source>
        <strain evidence="2">JCM 32148</strain>
    </source>
</reference>
<proteinExistence type="predicted"/>
<accession>A0ABW3A8K0</accession>
<keyword evidence="2" id="KW-1185">Reference proteome</keyword>
<sequence length="155" mass="17666">PSTWHPLRGEVKRRAPVGDSYDRAFAWLDGRVQPGQVVAYDRHRQFMTWSYADYGTPLLFGMPPSQTAVAENWEDRWRAWRWLVNNADAPPAGCAVRRLGIGYVIVGSANYPGWRAHYRQSRLDRSDRLTPVHRVDGIRIYQVTEAGRVCPDAAG</sequence>
<evidence type="ECO:0000313" key="2">
    <source>
        <dbReference type="Proteomes" id="UP001597053"/>
    </source>
</evidence>
<protein>
    <submittedName>
        <fullName evidence="1">Uncharacterized protein</fullName>
    </submittedName>
</protein>
<gene>
    <name evidence="1" type="ORF">ACFQZ8_25225</name>
</gene>
<organism evidence="1 2">
    <name type="scientific">Micromonospora azadirachtae</name>
    <dbReference type="NCBI Taxonomy" id="1970735"/>
    <lineage>
        <taxon>Bacteria</taxon>
        <taxon>Bacillati</taxon>
        <taxon>Actinomycetota</taxon>
        <taxon>Actinomycetes</taxon>
        <taxon>Micromonosporales</taxon>
        <taxon>Micromonosporaceae</taxon>
        <taxon>Micromonospora</taxon>
    </lineage>
</organism>
<comment type="caution">
    <text evidence="1">The sequence shown here is derived from an EMBL/GenBank/DDBJ whole genome shotgun (WGS) entry which is preliminary data.</text>
</comment>